<name>A0A1I1MFA6_9RHOB</name>
<dbReference type="InterPro" id="IPR013113">
    <property type="entry name" value="SIP_FAD-bd"/>
</dbReference>
<evidence type="ECO:0000256" key="1">
    <source>
        <dbReference type="ARBA" id="ARBA00035644"/>
    </source>
</evidence>
<comment type="similarity">
    <text evidence="1">Belongs to the SIP oxidoreductase family.</text>
</comment>
<dbReference type="Gene3D" id="2.40.30.10">
    <property type="entry name" value="Translation factors"/>
    <property type="match status" value="1"/>
</dbReference>
<dbReference type="STRING" id="517719.SAMN05421762_2396"/>
<dbReference type="EMBL" id="FOLX01000001">
    <property type="protein sequence ID" value="SFC84151.1"/>
    <property type="molecule type" value="Genomic_DNA"/>
</dbReference>
<gene>
    <name evidence="3" type="ORF">SAMN05421762_2396</name>
</gene>
<dbReference type="RefSeq" id="WP_175480262.1">
    <property type="nucleotide sequence ID" value="NZ_FNZG01000001.1"/>
</dbReference>
<dbReference type="SUPFAM" id="SSF63380">
    <property type="entry name" value="Riboflavin synthase domain-like"/>
    <property type="match status" value="1"/>
</dbReference>
<dbReference type="PANTHER" id="PTHR30157:SF0">
    <property type="entry name" value="NADPH-DEPENDENT FERRIC-CHELATE REDUCTASE"/>
    <property type="match status" value="1"/>
</dbReference>
<dbReference type="CDD" id="cd06193">
    <property type="entry name" value="siderophore_interacting"/>
    <property type="match status" value="1"/>
</dbReference>
<reference evidence="3 4" key="1">
    <citation type="submission" date="2016-10" db="EMBL/GenBank/DDBJ databases">
        <authorList>
            <person name="de Groot N.N."/>
        </authorList>
    </citation>
    <scope>NUCLEOTIDE SEQUENCE [LARGE SCALE GENOMIC DNA]</scope>
    <source>
        <strain evidence="3 4">DSM 29619</strain>
    </source>
</reference>
<evidence type="ECO:0000313" key="3">
    <source>
        <dbReference type="EMBL" id="SFC84151.1"/>
    </source>
</evidence>
<dbReference type="InterPro" id="IPR039261">
    <property type="entry name" value="FNR_nucleotide-bd"/>
</dbReference>
<dbReference type="Gene3D" id="3.40.50.80">
    <property type="entry name" value="Nucleotide-binding domain of ferredoxin-NADP reductase (FNR) module"/>
    <property type="match status" value="1"/>
</dbReference>
<dbReference type="PROSITE" id="PS51384">
    <property type="entry name" value="FAD_FR"/>
    <property type="match status" value="1"/>
</dbReference>
<proteinExistence type="inferred from homology"/>
<evidence type="ECO:0000313" key="4">
    <source>
        <dbReference type="Proteomes" id="UP000231644"/>
    </source>
</evidence>
<dbReference type="InterPro" id="IPR039374">
    <property type="entry name" value="SIP_fam"/>
</dbReference>
<keyword evidence="4" id="KW-1185">Reference proteome</keyword>
<feature type="domain" description="FAD-binding FR-type" evidence="2">
    <location>
        <begin position="109"/>
        <end position="231"/>
    </location>
</feature>
<evidence type="ECO:0000259" key="2">
    <source>
        <dbReference type="PROSITE" id="PS51384"/>
    </source>
</evidence>
<dbReference type="InterPro" id="IPR007037">
    <property type="entry name" value="SIP_rossman_dom"/>
</dbReference>
<dbReference type="Proteomes" id="UP000231644">
    <property type="component" value="Unassembled WGS sequence"/>
</dbReference>
<dbReference type="InterPro" id="IPR017927">
    <property type="entry name" value="FAD-bd_FR_type"/>
</dbReference>
<dbReference type="Pfam" id="PF08021">
    <property type="entry name" value="FAD_binding_9"/>
    <property type="match status" value="1"/>
</dbReference>
<dbReference type="GO" id="GO:0016491">
    <property type="term" value="F:oxidoreductase activity"/>
    <property type="evidence" value="ECO:0007669"/>
    <property type="project" value="InterPro"/>
</dbReference>
<accession>A0A1I1MFA6</accession>
<sequence length="345" mass="36386">MPPPSSPETPTGPAAIAAHVGRPLDVVLPGFRTAVEGMGMKVVDAEGGASVTLSRGQILVSADGASTQLQLLPKDRMGAQVLRDLLDTLTSRMGVTLTWDDPLPKGRPANLSLARVVSSERISPSFQRIAVTAPDLARFGEGGLHFTLPQGAEGQDWPFTDEGGVTRWPGGAEAWHRPVFTTREITEGPDGPVLTFDVFWHDTGRTPGWVASLVAGDEIALMGPSGSAMPKPSAYLGLIADETAVPVVARILAQADPAVTGQTVLVVPSPEDRQEIAGPSGVQVTWLYRSEGKSPLDGLPLLVLPDSDRYVLFAAEKSEAAAAKEALTERGLIRGEFLAASYWSA</sequence>
<dbReference type="Pfam" id="PF04954">
    <property type="entry name" value="SIP"/>
    <property type="match status" value="1"/>
</dbReference>
<organism evidence="3 4">
    <name type="scientific">Pseudooceanicola nitratireducens</name>
    <dbReference type="NCBI Taxonomy" id="517719"/>
    <lineage>
        <taxon>Bacteria</taxon>
        <taxon>Pseudomonadati</taxon>
        <taxon>Pseudomonadota</taxon>
        <taxon>Alphaproteobacteria</taxon>
        <taxon>Rhodobacterales</taxon>
        <taxon>Paracoccaceae</taxon>
        <taxon>Pseudooceanicola</taxon>
    </lineage>
</organism>
<dbReference type="AlphaFoldDB" id="A0A1I1MFA6"/>
<dbReference type="PANTHER" id="PTHR30157">
    <property type="entry name" value="FERRIC REDUCTASE, NADPH-DEPENDENT"/>
    <property type="match status" value="1"/>
</dbReference>
<dbReference type="InterPro" id="IPR017938">
    <property type="entry name" value="Riboflavin_synthase-like_b-brl"/>
</dbReference>
<protein>
    <submittedName>
        <fullName evidence="3">NADPH-dependent ferric siderophore reductase, contains FAD-binding and SIP domains</fullName>
    </submittedName>
</protein>